<evidence type="ECO:0000256" key="1">
    <source>
        <dbReference type="SAM" id="MobiDB-lite"/>
    </source>
</evidence>
<name>A0A074XBK9_AURPU</name>
<keyword evidence="3" id="KW-1185">Reference proteome</keyword>
<evidence type="ECO:0000313" key="2">
    <source>
        <dbReference type="EMBL" id="KEQ82905.1"/>
    </source>
</evidence>
<feature type="region of interest" description="Disordered" evidence="1">
    <location>
        <begin position="14"/>
        <end position="53"/>
    </location>
</feature>
<sequence length="234" mass="26984">MWLPPDLVELCHSITNSDRDAPSVRTQQSNRDAHQHTMPPQKPREESRNQSAQHTTFPILQLPMDILAIHLPLHLPYDSLVSLRLSNRNLYTAIPAAKRQGSKKLSECERKAVLTAVEEREEHATRKCCVICRSWYPIALFSWVPDQGTRQGDHRGNEGDMIEAENRVCRWHRARFERRISRLASGRNQLQEGWTVENACMHCGGVLTWGRCGCKASCPSCWKREVWCYTRIIN</sequence>
<accession>A0A074XBK9</accession>
<dbReference type="HOGENOM" id="CLU_1133384_0_0_1"/>
<dbReference type="Proteomes" id="UP000030706">
    <property type="component" value="Unassembled WGS sequence"/>
</dbReference>
<organism evidence="2 3">
    <name type="scientific">Aureobasidium pullulans EXF-150</name>
    <dbReference type="NCBI Taxonomy" id="1043002"/>
    <lineage>
        <taxon>Eukaryota</taxon>
        <taxon>Fungi</taxon>
        <taxon>Dikarya</taxon>
        <taxon>Ascomycota</taxon>
        <taxon>Pezizomycotina</taxon>
        <taxon>Dothideomycetes</taxon>
        <taxon>Dothideomycetidae</taxon>
        <taxon>Dothideales</taxon>
        <taxon>Saccotheciaceae</taxon>
        <taxon>Aureobasidium</taxon>
    </lineage>
</organism>
<dbReference type="EMBL" id="KL584986">
    <property type="protein sequence ID" value="KEQ82905.1"/>
    <property type="molecule type" value="Genomic_DNA"/>
</dbReference>
<reference evidence="2 3" key="1">
    <citation type="journal article" date="2014" name="BMC Genomics">
        <title>Genome sequencing of four Aureobasidium pullulans varieties: biotechnological potential, stress tolerance, and description of new species.</title>
        <authorList>
            <person name="Gostin Ar C."/>
            <person name="Ohm R.A."/>
            <person name="Kogej T."/>
            <person name="Sonjak S."/>
            <person name="Turk M."/>
            <person name="Zajc J."/>
            <person name="Zalar P."/>
            <person name="Grube M."/>
            <person name="Sun H."/>
            <person name="Han J."/>
            <person name="Sharma A."/>
            <person name="Chiniquy J."/>
            <person name="Ngan C.Y."/>
            <person name="Lipzen A."/>
            <person name="Barry K."/>
            <person name="Grigoriev I.V."/>
            <person name="Gunde-Cimerman N."/>
        </authorList>
    </citation>
    <scope>NUCLEOTIDE SEQUENCE [LARGE SCALE GENOMIC DNA]</scope>
    <source>
        <strain evidence="2 3">EXF-150</strain>
    </source>
</reference>
<gene>
    <name evidence="2" type="ORF">M438DRAFT_277051</name>
</gene>
<dbReference type="RefSeq" id="XP_029759092.1">
    <property type="nucleotide sequence ID" value="XM_029900897.1"/>
</dbReference>
<dbReference type="GeneID" id="40743203"/>
<proteinExistence type="predicted"/>
<dbReference type="AlphaFoldDB" id="A0A074XBK9"/>
<evidence type="ECO:0000313" key="3">
    <source>
        <dbReference type="Proteomes" id="UP000030706"/>
    </source>
</evidence>
<protein>
    <submittedName>
        <fullName evidence="2">Uncharacterized protein</fullName>
    </submittedName>
</protein>